<dbReference type="EMBL" id="JBJUIK010000015">
    <property type="protein sequence ID" value="KAL3501956.1"/>
    <property type="molecule type" value="Genomic_DNA"/>
</dbReference>
<keyword evidence="13 20" id="KW-0067">ATP-binding</keyword>
<comment type="similarity">
    <text evidence="21">Belongs to the protein kinase superfamily.</text>
</comment>
<evidence type="ECO:0000256" key="8">
    <source>
        <dbReference type="ARBA" id="ARBA00022692"/>
    </source>
</evidence>
<sequence length="462" mass="51792">MNQFYGEIPSTIGGLEKLQALSLAHNNLTGSIPESMKGMLDLQNLDLSFNSLDGIIPISLEVLGLRHFNVSYNKLRGPIPQGGPFRNFTNLSFLSNEALCGAPWFQPCQTFEHWSKKKKKKAVLFVLLAIGLVVLALTTLIMLIRKLRRKTTTQIQNSFLGTSFQRVSFHELRQMTNGFSDSNLLGSGTFGSVYKGIHANGVIWAIKVFDLKLERAFRSFDKECEVLRKLRHRNLAKVISTCSNPDFKALILEYMPNGSLERWLYSNDHFLDIKQRLDIMIDVACGLDYLHHGYSVPVVHCDLKPSNILLDQDMVGHVSDFGIAKLLGDGENVVQTETLATFGYIAPEYGQQGMVSIKCDVHSFGITLMETFTRRKPNDEMFNGELSIRQWIQESLPNSISQIIDVNLLPPDEELTPKNIACVSSVLQLALSCTIDAPTERSNMNDTRIALEKIKFQLSSSA</sequence>
<protein>
    <recommendedName>
        <fullName evidence="2">non-specific serine/threonine protein kinase</fullName>
        <ecNumber evidence="2">2.7.11.1</ecNumber>
    </recommendedName>
</protein>
<dbReference type="GO" id="GO:0005886">
    <property type="term" value="C:plasma membrane"/>
    <property type="evidence" value="ECO:0007669"/>
    <property type="project" value="UniProtKB-SubCell"/>
</dbReference>
<dbReference type="FunFam" id="1.10.510.10:FF:000358">
    <property type="entry name" value="Putative leucine-rich repeat receptor-like serine/threonine-protein kinase"/>
    <property type="match status" value="1"/>
</dbReference>
<dbReference type="Gene3D" id="3.30.200.20">
    <property type="entry name" value="Phosphorylase Kinase, domain 1"/>
    <property type="match status" value="1"/>
</dbReference>
<name>A0ABD2Y5H4_9GENT</name>
<keyword evidence="4 21" id="KW-0723">Serine/threonine-protein kinase</keyword>
<dbReference type="Proteomes" id="UP001630127">
    <property type="component" value="Unassembled WGS sequence"/>
</dbReference>
<keyword evidence="14 22" id="KW-1133">Transmembrane helix</keyword>
<keyword evidence="25" id="KW-1185">Reference proteome</keyword>
<dbReference type="InterPro" id="IPR000719">
    <property type="entry name" value="Prot_kinase_dom"/>
</dbReference>
<gene>
    <name evidence="24" type="ORF">ACH5RR_036405</name>
</gene>
<dbReference type="InterPro" id="IPR011009">
    <property type="entry name" value="Kinase-like_dom_sf"/>
</dbReference>
<evidence type="ECO:0000256" key="20">
    <source>
        <dbReference type="PROSITE-ProRule" id="PRU10141"/>
    </source>
</evidence>
<evidence type="ECO:0000313" key="24">
    <source>
        <dbReference type="EMBL" id="KAL3501956.1"/>
    </source>
</evidence>
<dbReference type="GO" id="GO:0004674">
    <property type="term" value="F:protein serine/threonine kinase activity"/>
    <property type="evidence" value="ECO:0007669"/>
    <property type="project" value="UniProtKB-KW"/>
</dbReference>
<evidence type="ECO:0000313" key="25">
    <source>
        <dbReference type="Proteomes" id="UP001630127"/>
    </source>
</evidence>
<evidence type="ECO:0000256" key="11">
    <source>
        <dbReference type="ARBA" id="ARBA00022741"/>
    </source>
</evidence>
<feature type="transmembrane region" description="Helical" evidence="22">
    <location>
        <begin position="122"/>
        <end position="144"/>
    </location>
</feature>
<dbReference type="PANTHER" id="PTHR27008:SF602">
    <property type="entry name" value="LRR RECEPTOR-LIKE SERINE_THREONINE-PROTEIN KINASE EFR"/>
    <property type="match status" value="1"/>
</dbReference>
<evidence type="ECO:0000256" key="13">
    <source>
        <dbReference type="ARBA" id="ARBA00022840"/>
    </source>
</evidence>
<evidence type="ECO:0000256" key="16">
    <source>
        <dbReference type="ARBA" id="ARBA00023170"/>
    </source>
</evidence>
<keyword evidence="17" id="KW-0325">Glycoprotein</keyword>
<evidence type="ECO:0000256" key="22">
    <source>
        <dbReference type="SAM" id="Phobius"/>
    </source>
</evidence>
<evidence type="ECO:0000256" key="18">
    <source>
        <dbReference type="ARBA" id="ARBA00047899"/>
    </source>
</evidence>
<organism evidence="24 25">
    <name type="scientific">Cinchona calisaya</name>
    <dbReference type="NCBI Taxonomy" id="153742"/>
    <lineage>
        <taxon>Eukaryota</taxon>
        <taxon>Viridiplantae</taxon>
        <taxon>Streptophyta</taxon>
        <taxon>Embryophyta</taxon>
        <taxon>Tracheophyta</taxon>
        <taxon>Spermatophyta</taxon>
        <taxon>Magnoliopsida</taxon>
        <taxon>eudicotyledons</taxon>
        <taxon>Gunneridae</taxon>
        <taxon>Pentapetalae</taxon>
        <taxon>asterids</taxon>
        <taxon>lamiids</taxon>
        <taxon>Gentianales</taxon>
        <taxon>Rubiaceae</taxon>
        <taxon>Cinchonoideae</taxon>
        <taxon>Cinchoneae</taxon>
        <taxon>Cinchona</taxon>
    </lineage>
</organism>
<evidence type="ECO:0000256" key="1">
    <source>
        <dbReference type="ARBA" id="ARBA00004162"/>
    </source>
</evidence>
<dbReference type="PROSITE" id="PS50011">
    <property type="entry name" value="PROTEIN_KINASE_DOM"/>
    <property type="match status" value="1"/>
</dbReference>
<reference evidence="24 25" key="1">
    <citation type="submission" date="2024-11" db="EMBL/GenBank/DDBJ databases">
        <title>A near-complete genome assembly of Cinchona calisaya.</title>
        <authorList>
            <person name="Lian D.C."/>
            <person name="Zhao X.W."/>
            <person name="Wei L."/>
        </authorList>
    </citation>
    <scope>NUCLEOTIDE SEQUENCE [LARGE SCALE GENOMIC DNA]</scope>
    <source>
        <tissue evidence="24">Nenye</tissue>
    </source>
</reference>
<dbReference type="FunFam" id="3.30.200.20:FF:000661">
    <property type="entry name" value="Serine-threonine protein kinase plant-type"/>
    <property type="match status" value="1"/>
</dbReference>
<keyword evidence="3" id="KW-1003">Cell membrane</keyword>
<keyword evidence="8 22" id="KW-0812">Transmembrane</keyword>
<evidence type="ECO:0000256" key="6">
    <source>
        <dbReference type="ARBA" id="ARBA00022614"/>
    </source>
</evidence>
<keyword evidence="15 22" id="KW-0472">Membrane</keyword>
<keyword evidence="12" id="KW-0418">Kinase</keyword>
<dbReference type="Pfam" id="PF00069">
    <property type="entry name" value="Pkinase"/>
    <property type="match status" value="1"/>
</dbReference>
<evidence type="ECO:0000256" key="15">
    <source>
        <dbReference type="ARBA" id="ARBA00023136"/>
    </source>
</evidence>
<evidence type="ECO:0000256" key="10">
    <source>
        <dbReference type="ARBA" id="ARBA00022737"/>
    </source>
</evidence>
<dbReference type="SMART" id="SM00220">
    <property type="entry name" value="S_TKc"/>
    <property type="match status" value="1"/>
</dbReference>
<dbReference type="InterPro" id="IPR017441">
    <property type="entry name" value="Protein_kinase_ATP_BS"/>
</dbReference>
<dbReference type="GO" id="GO:0005524">
    <property type="term" value="F:ATP binding"/>
    <property type="evidence" value="ECO:0007669"/>
    <property type="project" value="UniProtKB-UniRule"/>
</dbReference>
<dbReference type="Pfam" id="PF13855">
    <property type="entry name" value="LRR_8"/>
    <property type="match status" value="1"/>
</dbReference>
<dbReference type="EC" id="2.7.11.1" evidence="2"/>
<comment type="caution">
    <text evidence="24">The sequence shown here is derived from an EMBL/GenBank/DDBJ whole genome shotgun (WGS) entry which is preliminary data.</text>
</comment>
<evidence type="ECO:0000259" key="23">
    <source>
        <dbReference type="PROSITE" id="PS50011"/>
    </source>
</evidence>
<evidence type="ECO:0000256" key="7">
    <source>
        <dbReference type="ARBA" id="ARBA00022679"/>
    </source>
</evidence>
<dbReference type="PANTHER" id="PTHR27008">
    <property type="entry name" value="OS04G0122200 PROTEIN"/>
    <property type="match status" value="1"/>
</dbReference>
<keyword evidence="10" id="KW-0677">Repeat</keyword>
<dbReference type="InterPro" id="IPR051809">
    <property type="entry name" value="Plant_receptor-like_S/T_kinase"/>
</dbReference>
<evidence type="ECO:0000256" key="14">
    <source>
        <dbReference type="ARBA" id="ARBA00022989"/>
    </source>
</evidence>
<feature type="domain" description="Protein kinase" evidence="23">
    <location>
        <begin position="179"/>
        <end position="456"/>
    </location>
</feature>
<dbReference type="InterPro" id="IPR008271">
    <property type="entry name" value="Ser/Thr_kinase_AS"/>
</dbReference>
<dbReference type="Gene3D" id="1.10.510.10">
    <property type="entry name" value="Transferase(Phosphotransferase) domain 1"/>
    <property type="match status" value="1"/>
</dbReference>
<evidence type="ECO:0000256" key="21">
    <source>
        <dbReference type="RuleBase" id="RU000304"/>
    </source>
</evidence>
<dbReference type="Gene3D" id="3.80.10.10">
    <property type="entry name" value="Ribonuclease Inhibitor"/>
    <property type="match status" value="1"/>
</dbReference>
<evidence type="ECO:0000256" key="3">
    <source>
        <dbReference type="ARBA" id="ARBA00022475"/>
    </source>
</evidence>
<keyword evidence="5" id="KW-0597">Phosphoprotein</keyword>
<evidence type="ECO:0000256" key="9">
    <source>
        <dbReference type="ARBA" id="ARBA00022729"/>
    </source>
</evidence>
<dbReference type="SUPFAM" id="SSF56112">
    <property type="entry name" value="Protein kinase-like (PK-like)"/>
    <property type="match status" value="1"/>
</dbReference>
<evidence type="ECO:0000256" key="19">
    <source>
        <dbReference type="ARBA" id="ARBA00048679"/>
    </source>
</evidence>
<comment type="catalytic activity">
    <reaction evidence="18">
        <text>L-threonyl-[protein] + ATP = O-phospho-L-threonyl-[protein] + ADP + H(+)</text>
        <dbReference type="Rhea" id="RHEA:46608"/>
        <dbReference type="Rhea" id="RHEA-COMP:11060"/>
        <dbReference type="Rhea" id="RHEA-COMP:11605"/>
        <dbReference type="ChEBI" id="CHEBI:15378"/>
        <dbReference type="ChEBI" id="CHEBI:30013"/>
        <dbReference type="ChEBI" id="CHEBI:30616"/>
        <dbReference type="ChEBI" id="CHEBI:61977"/>
        <dbReference type="ChEBI" id="CHEBI:456216"/>
        <dbReference type="EC" id="2.7.11.1"/>
    </reaction>
</comment>
<evidence type="ECO:0000256" key="17">
    <source>
        <dbReference type="ARBA" id="ARBA00023180"/>
    </source>
</evidence>
<evidence type="ECO:0000256" key="5">
    <source>
        <dbReference type="ARBA" id="ARBA00022553"/>
    </source>
</evidence>
<dbReference type="PROSITE" id="PS00108">
    <property type="entry name" value="PROTEIN_KINASE_ST"/>
    <property type="match status" value="1"/>
</dbReference>
<evidence type="ECO:0000256" key="12">
    <source>
        <dbReference type="ARBA" id="ARBA00022777"/>
    </source>
</evidence>
<keyword evidence="16" id="KW-0675">Receptor</keyword>
<comment type="subcellular location">
    <subcellularLocation>
        <location evidence="1">Cell membrane</location>
        <topology evidence="1">Single-pass membrane protein</topology>
    </subcellularLocation>
</comment>
<dbReference type="SUPFAM" id="SSF52058">
    <property type="entry name" value="L domain-like"/>
    <property type="match status" value="1"/>
</dbReference>
<dbReference type="InterPro" id="IPR001611">
    <property type="entry name" value="Leu-rich_rpt"/>
</dbReference>
<dbReference type="InterPro" id="IPR032675">
    <property type="entry name" value="LRR_dom_sf"/>
</dbReference>
<comment type="catalytic activity">
    <reaction evidence="19">
        <text>L-seryl-[protein] + ATP = O-phospho-L-seryl-[protein] + ADP + H(+)</text>
        <dbReference type="Rhea" id="RHEA:17989"/>
        <dbReference type="Rhea" id="RHEA-COMP:9863"/>
        <dbReference type="Rhea" id="RHEA-COMP:11604"/>
        <dbReference type="ChEBI" id="CHEBI:15378"/>
        <dbReference type="ChEBI" id="CHEBI:29999"/>
        <dbReference type="ChEBI" id="CHEBI:30616"/>
        <dbReference type="ChEBI" id="CHEBI:83421"/>
        <dbReference type="ChEBI" id="CHEBI:456216"/>
        <dbReference type="EC" id="2.7.11.1"/>
    </reaction>
</comment>
<keyword evidence="7" id="KW-0808">Transferase</keyword>
<keyword evidence="11 20" id="KW-0547">Nucleotide-binding</keyword>
<dbReference type="PROSITE" id="PS00107">
    <property type="entry name" value="PROTEIN_KINASE_ATP"/>
    <property type="match status" value="1"/>
</dbReference>
<dbReference type="AlphaFoldDB" id="A0ABD2Y5H4"/>
<dbReference type="FunFam" id="3.80.10.10:FF:000041">
    <property type="entry name" value="LRR receptor-like serine/threonine-protein kinase ERECTA"/>
    <property type="match status" value="1"/>
</dbReference>
<accession>A0ABD2Y5H4</accession>
<proteinExistence type="inferred from homology"/>
<feature type="binding site" evidence="20">
    <location>
        <position position="207"/>
    </location>
    <ligand>
        <name>ATP</name>
        <dbReference type="ChEBI" id="CHEBI:30616"/>
    </ligand>
</feature>
<evidence type="ECO:0000256" key="4">
    <source>
        <dbReference type="ARBA" id="ARBA00022527"/>
    </source>
</evidence>
<evidence type="ECO:0000256" key="2">
    <source>
        <dbReference type="ARBA" id="ARBA00012513"/>
    </source>
</evidence>
<keyword evidence="6" id="KW-0433">Leucine-rich repeat</keyword>
<keyword evidence="9" id="KW-0732">Signal</keyword>